<keyword evidence="3" id="KW-0732">Signal</keyword>
<evidence type="ECO:0000256" key="3">
    <source>
        <dbReference type="SAM" id="SignalP"/>
    </source>
</evidence>
<dbReference type="RefSeq" id="WP_188773541.1">
    <property type="nucleotide sequence ID" value="NZ_BMMB01000001.1"/>
</dbReference>
<accession>A0ABU1IVN4</accession>
<feature type="coiled-coil region" evidence="1">
    <location>
        <begin position="50"/>
        <end position="101"/>
    </location>
</feature>
<organism evidence="4 5">
    <name type="scientific">Paenibacillus hunanensis</name>
    <dbReference type="NCBI Taxonomy" id="539262"/>
    <lineage>
        <taxon>Bacteria</taxon>
        <taxon>Bacillati</taxon>
        <taxon>Bacillota</taxon>
        <taxon>Bacilli</taxon>
        <taxon>Bacillales</taxon>
        <taxon>Paenibacillaceae</taxon>
        <taxon>Paenibacillus</taxon>
    </lineage>
</organism>
<keyword evidence="5" id="KW-1185">Reference proteome</keyword>
<proteinExistence type="predicted"/>
<keyword evidence="2" id="KW-0812">Transmembrane</keyword>
<evidence type="ECO:0000313" key="5">
    <source>
        <dbReference type="Proteomes" id="UP001185028"/>
    </source>
</evidence>
<gene>
    <name evidence="4" type="ORF">JOC58_001219</name>
</gene>
<comment type="caution">
    <text evidence="4">The sequence shown here is derived from an EMBL/GenBank/DDBJ whole genome shotgun (WGS) entry which is preliminary data.</text>
</comment>
<sequence>MKYKRLMLSALITLMLTSTGILLDQSTAHAGWWEDYKNGIQSFTELPQEVNQLKQNYDQAMTQLDEAKQNMQAFRDENTRLAEQNELLAQTVKQLQQAEAERAASARFWKTLLFSAIGLVLLWFVFTRLVRFGLRRR</sequence>
<feature type="transmembrane region" description="Helical" evidence="2">
    <location>
        <begin position="112"/>
        <end position="130"/>
    </location>
</feature>
<reference evidence="4 5" key="1">
    <citation type="submission" date="2023-07" db="EMBL/GenBank/DDBJ databases">
        <title>Genomic Encyclopedia of Type Strains, Phase IV (KMG-IV): sequencing the most valuable type-strain genomes for metagenomic binning, comparative biology and taxonomic classification.</title>
        <authorList>
            <person name="Goeker M."/>
        </authorList>
    </citation>
    <scope>NUCLEOTIDE SEQUENCE [LARGE SCALE GENOMIC DNA]</scope>
    <source>
        <strain evidence="4 5">DSM 22170</strain>
    </source>
</reference>
<protein>
    <submittedName>
        <fullName evidence="4">Nuclease with TOPRIM domain</fullName>
    </submittedName>
</protein>
<dbReference type="Proteomes" id="UP001185028">
    <property type="component" value="Unassembled WGS sequence"/>
</dbReference>
<name>A0ABU1IVN4_9BACL</name>
<evidence type="ECO:0000313" key="4">
    <source>
        <dbReference type="EMBL" id="MDR6243332.1"/>
    </source>
</evidence>
<evidence type="ECO:0000256" key="2">
    <source>
        <dbReference type="SAM" id="Phobius"/>
    </source>
</evidence>
<keyword evidence="2" id="KW-1133">Transmembrane helix</keyword>
<dbReference type="EMBL" id="JAVDQH010000004">
    <property type="protein sequence ID" value="MDR6243332.1"/>
    <property type="molecule type" value="Genomic_DNA"/>
</dbReference>
<evidence type="ECO:0000256" key="1">
    <source>
        <dbReference type="SAM" id="Coils"/>
    </source>
</evidence>
<feature type="chain" id="PRO_5046195546" evidence="3">
    <location>
        <begin position="31"/>
        <end position="137"/>
    </location>
</feature>
<keyword evidence="2" id="KW-0472">Membrane</keyword>
<keyword evidence="1" id="KW-0175">Coiled coil</keyword>
<feature type="signal peptide" evidence="3">
    <location>
        <begin position="1"/>
        <end position="30"/>
    </location>
</feature>